<dbReference type="GO" id="GO:0032299">
    <property type="term" value="C:ribonuclease H2 complex"/>
    <property type="evidence" value="ECO:0007669"/>
    <property type="project" value="TreeGrafter"/>
</dbReference>
<dbReference type="PANTHER" id="PTHR10954:SF18">
    <property type="entry name" value="RIBONUCLEASE HII"/>
    <property type="match status" value="1"/>
</dbReference>
<evidence type="ECO:0000313" key="18">
    <source>
        <dbReference type="EMBL" id="ERK51205.1"/>
    </source>
</evidence>
<evidence type="ECO:0000256" key="1">
    <source>
        <dbReference type="ARBA" id="ARBA00000077"/>
    </source>
</evidence>
<feature type="binding site" evidence="14 15">
    <location>
        <position position="119"/>
    </location>
    <ligand>
        <name>a divalent metal cation</name>
        <dbReference type="ChEBI" id="CHEBI:60240"/>
    </ligand>
</feature>
<dbReference type="InterPro" id="IPR001352">
    <property type="entry name" value="RNase_HII/HIII"/>
</dbReference>
<feature type="binding site" evidence="14 15">
    <location>
        <position position="26"/>
    </location>
    <ligand>
        <name>a divalent metal cation</name>
        <dbReference type="ChEBI" id="CHEBI:60240"/>
    </ligand>
</feature>
<evidence type="ECO:0000256" key="7">
    <source>
        <dbReference type="ARBA" id="ARBA00019179"/>
    </source>
</evidence>
<keyword evidence="19" id="KW-1185">Reference proteome</keyword>
<evidence type="ECO:0000256" key="12">
    <source>
        <dbReference type="ARBA" id="ARBA00022801"/>
    </source>
</evidence>
<dbReference type="HAMAP" id="MF_00052_B">
    <property type="entry name" value="RNase_HII_B"/>
    <property type="match status" value="1"/>
</dbReference>
<comment type="subcellular location">
    <subcellularLocation>
        <location evidence="4 14">Cytoplasm</location>
    </subcellularLocation>
</comment>
<dbReference type="NCBIfam" id="NF000595">
    <property type="entry name" value="PRK00015.1-3"/>
    <property type="match status" value="1"/>
</dbReference>
<dbReference type="InterPro" id="IPR012337">
    <property type="entry name" value="RNaseH-like_sf"/>
</dbReference>
<evidence type="ECO:0000256" key="10">
    <source>
        <dbReference type="ARBA" id="ARBA00022723"/>
    </source>
</evidence>
<evidence type="ECO:0000256" key="9">
    <source>
        <dbReference type="ARBA" id="ARBA00022722"/>
    </source>
</evidence>
<comment type="cofactor">
    <cofactor evidence="2">
        <name>Mg(2+)</name>
        <dbReference type="ChEBI" id="CHEBI:18420"/>
    </cofactor>
</comment>
<evidence type="ECO:0000256" key="4">
    <source>
        <dbReference type="ARBA" id="ARBA00004496"/>
    </source>
</evidence>
<dbReference type="EC" id="3.1.26.4" evidence="6 14"/>
<dbReference type="InterPro" id="IPR036397">
    <property type="entry name" value="RNaseH_sf"/>
</dbReference>
<evidence type="ECO:0000256" key="13">
    <source>
        <dbReference type="ARBA" id="ARBA00023211"/>
    </source>
</evidence>
<dbReference type="GO" id="GO:0005737">
    <property type="term" value="C:cytoplasm"/>
    <property type="evidence" value="ECO:0007669"/>
    <property type="project" value="UniProtKB-SubCell"/>
</dbReference>
<evidence type="ECO:0000256" key="11">
    <source>
        <dbReference type="ARBA" id="ARBA00022759"/>
    </source>
</evidence>
<comment type="caution">
    <text evidence="18">The sequence shown here is derived from an EMBL/GenBank/DDBJ whole genome shotgun (WGS) entry which is preliminary data.</text>
</comment>
<keyword evidence="13 14" id="KW-0464">Manganese</keyword>
<reference evidence="18" key="1">
    <citation type="submission" date="2013-08" db="EMBL/GenBank/DDBJ databases">
        <authorList>
            <person name="Durkin A.S."/>
            <person name="Haft D.R."/>
            <person name="McCorrison J."/>
            <person name="Torralba M."/>
            <person name="Gillis M."/>
            <person name="Haft D.H."/>
            <person name="Methe B."/>
            <person name="Sutton G."/>
            <person name="Nelson K.E."/>
        </authorList>
    </citation>
    <scope>NUCLEOTIDE SEQUENCE [LARGE SCALE GENOMIC DNA]</scope>
    <source>
        <strain evidence="18">F0233</strain>
    </source>
</reference>
<feature type="domain" description="RNase H type-2" evidence="17">
    <location>
        <begin position="19"/>
        <end position="210"/>
    </location>
</feature>
<dbReference type="NCBIfam" id="NF000598">
    <property type="entry name" value="PRK00015.2-2"/>
    <property type="match status" value="1"/>
</dbReference>
<keyword evidence="8 14" id="KW-0963">Cytoplasm</keyword>
<dbReference type="PANTHER" id="PTHR10954">
    <property type="entry name" value="RIBONUCLEASE H2 SUBUNIT A"/>
    <property type="match status" value="1"/>
</dbReference>
<accession>U2PKY7</accession>
<evidence type="ECO:0000256" key="8">
    <source>
        <dbReference type="ARBA" id="ARBA00022490"/>
    </source>
</evidence>
<dbReference type="GO" id="GO:0043137">
    <property type="term" value="P:DNA replication, removal of RNA primer"/>
    <property type="evidence" value="ECO:0007669"/>
    <property type="project" value="TreeGrafter"/>
</dbReference>
<evidence type="ECO:0000256" key="6">
    <source>
        <dbReference type="ARBA" id="ARBA00012180"/>
    </source>
</evidence>
<dbReference type="SUPFAM" id="SSF53098">
    <property type="entry name" value="Ribonuclease H-like"/>
    <property type="match status" value="1"/>
</dbReference>
<keyword evidence="12 14" id="KW-0378">Hydrolase</keyword>
<comment type="cofactor">
    <cofactor evidence="14 15">
        <name>Mn(2+)</name>
        <dbReference type="ChEBI" id="CHEBI:29035"/>
    </cofactor>
    <cofactor evidence="14 15">
        <name>Mg(2+)</name>
        <dbReference type="ChEBI" id="CHEBI:18420"/>
    </cofactor>
    <text evidence="14 15">Manganese or magnesium. Binds 1 divalent metal ion per monomer in the absence of substrate. May bind a second metal ion after substrate binding.</text>
</comment>
<evidence type="ECO:0000259" key="17">
    <source>
        <dbReference type="PROSITE" id="PS51975"/>
    </source>
</evidence>
<organism evidence="18 19">
    <name type="scientific">Propionibacterium acidifaciens F0233</name>
    <dbReference type="NCBI Taxonomy" id="553198"/>
    <lineage>
        <taxon>Bacteria</taxon>
        <taxon>Bacillati</taxon>
        <taxon>Actinomycetota</taxon>
        <taxon>Actinomycetes</taxon>
        <taxon>Propionibacteriales</taxon>
        <taxon>Propionibacteriaceae</taxon>
        <taxon>Propionibacterium</taxon>
    </lineage>
</organism>
<keyword evidence="9 14" id="KW-0540">Nuclease</keyword>
<evidence type="ECO:0000256" key="14">
    <source>
        <dbReference type="HAMAP-Rule" id="MF_00052"/>
    </source>
</evidence>
<evidence type="ECO:0000256" key="15">
    <source>
        <dbReference type="PROSITE-ProRule" id="PRU01319"/>
    </source>
</evidence>
<dbReference type="InterPro" id="IPR022898">
    <property type="entry name" value="RNase_HII"/>
</dbReference>
<dbReference type="PROSITE" id="PS51975">
    <property type="entry name" value="RNASE_H_2"/>
    <property type="match status" value="1"/>
</dbReference>
<feature type="binding site" evidence="14 15">
    <location>
        <position position="25"/>
    </location>
    <ligand>
        <name>a divalent metal cation</name>
        <dbReference type="ChEBI" id="CHEBI:60240"/>
    </ligand>
</feature>
<dbReference type="GO" id="GO:0030145">
    <property type="term" value="F:manganese ion binding"/>
    <property type="evidence" value="ECO:0007669"/>
    <property type="project" value="UniProtKB-UniRule"/>
</dbReference>
<evidence type="ECO:0000256" key="5">
    <source>
        <dbReference type="ARBA" id="ARBA00007383"/>
    </source>
</evidence>
<dbReference type="EMBL" id="ACVN02000285">
    <property type="protein sequence ID" value="ERK51205.1"/>
    <property type="molecule type" value="Genomic_DNA"/>
</dbReference>
<dbReference type="Pfam" id="PF01351">
    <property type="entry name" value="RNase_HII"/>
    <property type="match status" value="1"/>
</dbReference>
<evidence type="ECO:0000256" key="16">
    <source>
        <dbReference type="RuleBase" id="RU003515"/>
    </source>
</evidence>
<keyword evidence="11 14" id="KW-0255">Endonuclease</keyword>
<dbReference type="Proteomes" id="UP000017052">
    <property type="component" value="Unassembled WGS sequence"/>
</dbReference>
<protein>
    <recommendedName>
        <fullName evidence="7 14">Ribonuclease HII</fullName>
        <shortName evidence="14">RNase HII</shortName>
        <ecNumber evidence="6 14">3.1.26.4</ecNumber>
    </recommendedName>
</protein>
<sequence>MRAERPYGYERALTEAGLGPVAGADEAGRGACAGPLVAAAVILDDSPAGLIEGLDDSKRLTARARERLYEEITARALAWSCVRVEADECDRLGMAEADLQGLRRALLRLDPGPRFALIDGFEVPGLPVPGLGMWKGDRVCACVSAASIIAKVTRDRIMVGYDEQYPAYGFATHKGYVTALHRERLERLGPCAIHRLGYANVRAAARLVQS</sequence>
<dbReference type="Gene3D" id="3.30.420.10">
    <property type="entry name" value="Ribonuclease H-like superfamily/Ribonuclease H"/>
    <property type="match status" value="1"/>
</dbReference>
<comment type="similarity">
    <text evidence="5 14 16">Belongs to the RNase HII family.</text>
</comment>
<evidence type="ECO:0000313" key="19">
    <source>
        <dbReference type="Proteomes" id="UP000017052"/>
    </source>
</evidence>
<comment type="catalytic activity">
    <reaction evidence="1 14 15 16">
        <text>Endonucleolytic cleavage to 5'-phosphomonoester.</text>
        <dbReference type="EC" id="3.1.26.4"/>
    </reaction>
</comment>
<gene>
    <name evidence="14 18" type="primary">rnhB</name>
    <name evidence="18" type="ORF">HMPREF0682_0289</name>
</gene>
<dbReference type="GO" id="GO:0003723">
    <property type="term" value="F:RNA binding"/>
    <property type="evidence" value="ECO:0007669"/>
    <property type="project" value="UniProtKB-UniRule"/>
</dbReference>
<evidence type="ECO:0000256" key="3">
    <source>
        <dbReference type="ARBA" id="ARBA00004065"/>
    </source>
</evidence>
<dbReference type="AlphaFoldDB" id="U2PKY7"/>
<proteinExistence type="inferred from homology"/>
<dbReference type="CDD" id="cd07182">
    <property type="entry name" value="RNase_HII_bacteria_HII_like"/>
    <property type="match status" value="1"/>
</dbReference>
<dbReference type="GO" id="GO:0004523">
    <property type="term" value="F:RNA-DNA hybrid ribonuclease activity"/>
    <property type="evidence" value="ECO:0007669"/>
    <property type="project" value="UniProtKB-UniRule"/>
</dbReference>
<keyword evidence="10 14" id="KW-0479">Metal-binding</keyword>
<dbReference type="GO" id="GO:0006298">
    <property type="term" value="P:mismatch repair"/>
    <property type="evidence" value="ECO:0007669"/>
    <property type="project" value="TreeGrafter"/>
</dbReference>
<comment type="function">
    <text evidence="3 14 16">Endonuclease that specifically degrades the RNA of RNA-DNA hybrids.</text>
</comment>
<evidence type="ECO:0000256" key="2">
    <source>
        <dbReference type="ARBA" id="ARBA00001946"/>
    </source>
</evidence>
<name>U2PKY7_9ACTN</name>
<dbReference type="InterPro" id="IPR024567">
    <property type="entry name" value="RNase_HII/HIII_dom"/>
</dbReference>